<evidence type="ECO:0000256" key="9">
    <source>
        <dbReference type="ARBA" id="ARBA00022822"/>
    </source>
</evidence>
<dbReference type="PRINTS" id="PR00095">
    <property type="entry name" value="ANTSNTHASEI"/>
</dbReference>
<dbReference type="EC" id="4.1.3.27" evidence="5 15"/>
<evidence type="ECO:0000313" key="19">
    <source>
        <dbReference type="Proteomes" id="UP000515847"/>
    </source>
</evidence>
<dbReference type="AlphaFoldDB" id="A0A7G6E8E4"/>
<evidence type="ECO:0000256" key="11">
    <source>
        <dbReference type="ARBA" id="ARBA00023141"/>
    </source>
</evidence>
<evidence type="ECO:0000256" key="14">
    <source>
        <dbReference type="ARBA" id="ARBA00047683"/>
    </source>
</evidence>
<gene>
    <name evidence="15 18" type="primary">trpE</name>
    <name evidence="18" type="ORF">BR63_08170</name>
</gene>
<comment type="catalytic activity">
    <reaction evidence="14 15">
        <text>chorismate + L-glutamine = anthranilate + pyruvate + L-glutamate + H(+)</text>
        <dbReference type="Rhea" id="RHEA:21732"/>
        <dbReference type="ChEBI" id="CHEBI:15361"/>
        <dbReference type="ChEBI" id="CHEBI:15378"/>
        <dbReference type="ChEBI" id="CHEBI:16567"/>
        <dbReference type="ChEBI" id="CHEBI:29748"/>
        <dbReference type="ChEBI" id="CHEBI:29985"/>
        <dbReference type="ChEBI" id="CHEBI:58359"/>
        <dbReference type="EC" id="4.1.3.27"/>
    </reaction>
</comment>
<keyword evidence="8 15" id="KW-0479">Metal-binding</keyword>
<keyword evidence="12 15" id="KW-0456">Lyase</keyword>
<feature type="domain" description="Anthranilate synthase component I N-terminal" evidence="17">
    <location>
        <begin position="30"/>
        <end position="166"/>
    </location>
</feature>
<dbReference type="GO" id="GO:0004049">
    <property type="term" value="F:anthranilate synthase activity"/>
    <property type="evidence" value="ECO:0007669"/>
    <property type="project" value="UniProtKB-EC"/>
</dbReference>
<reference evidence="18 19" key="1">
    <citation type="journal article" date="2019" name="Front. Microbiol.">
        <title>Thermoanaerosceptrum fracticalcis gen. nov. sp. nov., a Novel Fumarate-Fermenting Microorganism From a Deep Fractured Carbonate Aquifer of the US Great Basin.</title>
        <authorList>
            <person name="Hamilton-Brehm S.D."/>
            <person name="Stewart L.E."/>
            <person name="Zavarin M."/>
            <person name="Caldwell M."/>
            <person name="Lawson P.A."/>
            <person name="Onstott T.C."/>
            <person name="Grzymski J."/>
            <person name="Neveux I."/>
            <person name="Lollar B.S."/>
            <person name="Russell C.E."/>
            <person name="Moser D.P."/>
        </authorList>
    </citation>
    <scope>NUCLEOTIDE SEQUENCE [LARGE SCALE GENOMIC DNA]</scope>
    <source>
        <strain evidence="18 19">DRI-13</strain>
    </source>
</reference>
<comment type="function">
    <text evidence="13 15">Part of a heterotetrameric complex that catalyzes the two-step biosynthesis of anthranilate, an intermediate in the biosynthesis of L-tryptophan. In the first step, the glutamine-binding beta subunit (TrpG) of anthranilate synthase (AS) provides the glutamine amidotransferase activity which generates ammonia as a substrate that, along with chorismate, is used in the second step, catalyzed by the large alpha subunit of AS (TrpE) to produce anthranilate. In the absence of TrpG, TrpE can synthesize anthranilate directly from chorismate and high concentrations of ammonia.</text>
</comment>
<dbReference type="Gene3D" id="3.60.120.10">
    <property type="entry name" value="Anthranilate synthase"/>
    <property type="match status" value="1"/>
</dbReference>
<evidence type="ECO:0000256" key="15">
    <source>
        <dbReference type="RuleBase" id="RU364045"/>
    </source>
</evidence>
<dbReference type="Pfam" id="PF04715">
    <property type="entry name" value="Anth_synt_I_N"/>
    <property type="match status" value="1"/>
</dbReference>
<evidence type="ECO:0000259" key="16">
    <source>
        <dbReference type="Pfam" id="PF00425"/>
    </source>
</evidence>
<evidence type="ECO:0000256" key="7">
    <source>
        <dbReference type="ARBA" id="ARBA00022605"/>
    </source>
</evidence>
<keyword evidence="10 15" id="KW-0460">Magnesium</keyword>
<dbReference type="GO" id="GO:0046872">
    <property type="term" value="F:metal ion binding"/>
    <property type="evidence" value="ECO:0007669"/>
    <property type="project" value="UniProtKB-KW"/>
</dbReference>
<accession>A0A7G6E8E4</accession>
<keyword evidence="19" id="KW-1185">Reference proteome</keyword>
<evidence type="ECO:0000313" key="18">
    <source>
        <dbReference type="EMBL" id="QNB48348.1"/>
    </source>
</evidence>
<protein>
    <recommendedName>
        <fullName evidence="6 15">Anthranilate synthase component 1</fullName>
        <ecNumber evidence="5 15">4.1.3.27</ecNumber>
    </recommendedName>
</protein>
<dbReference type="InterPro" id="IPR006805">
    <property type="entry name" value="Anth_synth_I_N"/>
</dbReference>
<comment type="similarity">
    <text evidence="3 15">Belongs to the anthranilate synthase component I family.</text>
</comment>
<dbReference type="OrthoDB" id="9803598at2"/>
<dbReference type="Proteomes" id="UP000515847">
    <property type="component" value="Chromosome"/>
</dbReference>
<dbReference type="InterPro" id="IPR019999">
    <property type="entry name" value="Anth_synth_I-like"/>
</dbReference>
<evidence type="ECO:0000256" key="2">
    <source>
        <dbReference type="ARBA" id="ARBA00004873"/>
    </source>
</evidence>
<dbReference type="InterPro" id="IPR005801">
    <property type="entry name" value="ADC_synthase"/>
</dbReference>
<evidence type="ECO:0000256" key="5">
    <source>
        <dbReference type="ARBA" id="ARBA00012266"/>
    </source>
</evidence>
<evidence type="ECO:0000256" key="6">
    <source>
        <dbReference type="ARBA" id="ARBA00020653"/>
    </source>
</evidence>
<dbReference type="UniPathway" id="UPA00035">
    <property type="reaction ID" value="UER00040"/>
</dbReference>
<sequence>MYPCCVEEFIKLAQKGNIVPVYEEYSAALETPLSVFMKMRRGPYGFLLESVERGQSLGRYSFIGSEPYLLFSAKDGKVTIQENGRIIDFASSDPLLELEKIFKRYHHVKVPGLPGFTGGAVGYLGYDMVRYFEKLPPKKEEDTGFPDCMFMFTDTLVIFDHVRQTIQVVVNVRVTDNPHHDYREAVRKIKFVSARLNDPLPLCQLSNTARPQKNLNYSYNLTSEQFQEMVNEAKSYIKKGDIFQVVLSQRINIQLETEPLKIYRMLRSLNPSPYMFYLHLDDIRFVGSSPELLVKVEKEKVEVRPIAGTRPRGKDEFTEHQLEKELLADEKEKAEHLMLVDLGRNDLGRVSRYGSVKVENFMEVEKYSHVMHLVSRVKGTLLPGCNCFDALRACFPAGTVSGAPKIRAMEIIDTLEPTPRGPYAGAVGYISYGGDMDTCITIRTLVVKQDTGYIQAGAGIVADSDPLKEYQETQNKARALLRAVEMAERGEAYVAGHR</sequence>
<keyword evidence="9 15" id="KW-0822">Tryptophan biosynthesis</keyword>
<name>A0A7G6E8E4_THEFR</name>
<dbReference type="EMBL" id="CP045798">
    <property type="protein sequence ID" value="QNB48348.1"/>
    <property type="molecule type" value="Genomic_DNA"/>
</dbReference>
<organism evidence="18 19">
    <name type="scientific">Thermanaerosceptrum fracticalcis</name>
    <dbReference type="NCBI Taxonomy" id="1712410"/>
    <lineage>
        <taxon>Bacteria</taxon>
        <taxon>Bacillati</taxon>
        <taxon>Bacillota</taxon>
        <taxon>Clostridia</taxon>
        <taxon>Eubacteriales</taxon>
        <taxon>Peptococcaceae</taxon>
        <taxon>Thermanaerosceptrum</taxon>
    </lineage>
</organism>
<keyword evidence="7 15" id="KW-0028">Amino-acid biosynthesis</keyword>
<dbReference type="PANTHER" id="PTHR11236:SF48">
    <property type="entry name" value="ISOCHORISMATE SYNTHASE MENF"/>
    <property type="match status" value="1"/>
</dbReference>
<evidence type="ECO:0000256" key="12">
    <source>
        <dbReference type="ARBA" id="ARBA00023239"/>
    </source>
</evidence>
<dbReference type="GO" id="GO:0000162">
    <property type="term" value="P:L-tryptophan biosynthetic process"/>
    <property type="evidence" value="ECO:0007669"/>
    <property type="project" value="UniProtKB-UniPathway"/>
</dbReference>
<evidence type="ECO:0000259" key="17">
    <source>
        <dbReference type="Pfam" id="PF04715"/>
    </source>
</evidence>
<dbReference type="InterPro" id="IPR005256">
    <property type="entry name" value="Anth_synth_I_PabB"/>
</dbReference>
<comment type="subunit">
    <text evidence="4 15">Heterotetramer consisting of two non-identical subunits: a beta subunit (TrpG) and a large alpha subunit (TrpE).</text>
</comment>
<proteinExistence type="inferred from homology"/>
<evidence type="ECO:0000256" key="13">
    <source>
        <dbReference type="ARBA" id="ARBA00025634"/>
    </source>
</evidence>
<comment type="cofactor">
    <cofactor evidence="1 15">
        <name>Mg(2+)</name>
        <dbReference type="ChEBI" id="CHEBI:18420"/>
    </cofactor>
</comment>
<dbReference type="SUPFAM" id="SSF56322">
    <property type="entry name" value="ADC synthase"/>
    <property type="match status" value="1"/>
</dbReference>
<keyword evidence="11 15" id="KW-0057">Aromatic amino acid biosynthesis</keyword>
<evidence type="ECO:0000256" key="8">
    <source>
        <dbReference type="ARBA" id="ARBA00022723"/>
    </source>
</evidence>
<dbReference type="InterPro" id="IPR015890">
    <property type="entry name" value="Chorismate_C"/>
</dbReference>
<dbReference type="NCBIfam" id="TIGR00564">
    <property type="entry name" value="trpE_most"/>
    <property type="match status" value="1"/>
</dbReference>
<dbReference type="Pfam" id="PF00425">
    <property type="entry name" value="Chorismate_bind"/>
    <property type="match status" value="1"/>
</dbReference>
<evidence type="ECO:0000256" key="10">
    <source>
        <dbReference type="ARBA" id="ARBA00022842"/>
    </source>
</evidence>
<dbReference type="RefSeq" id="WP_034421953.1">
    <property type="nucleotide sequence ID" value="NZ_CP045798.1"/>
</dbReference>
<evidence type="ECO:0000256" key="4">
    <source>
        <dbReference type="ARBA" id="ARBA00011575"/>
    </source>
</evidence>
<comment type="pathway">
    <text evidence="2 15">Amino-acid biosynthesis; L-tryptophan biosynthesis; L-tryptophan from chorismate: step 1/5.</text>
</comment>
<evidence type="ECO:0000256" key="1">
    <source>
        <dbReference type="ARBA" id="ARBA00001946"/>
    </source>
</evidence>
<feature type="domain" description="Chorismate-utilising enzyme C-terminal" evidence="16">
    <location>
        <begin position="223"/>
        <end position="476"/>
    </location>
</feature>
<dbReference type="PANTHER" id="PTHR11236">
    <property type="entry name" value="AMINOBENZOATE/ANTHRANILATE SYNTHASE"/>
    <property type="match status" value="1"/>
</dbReference>
<evidence type="ECO:0000256" key="3">
    <source>
        <dbReference type="ARBA" id="ARBA00009562"/>
    </source>
</evidence>
<dbReference type="KEGG" id="tfr:BR63_08170"/>